<sequence length="180" mass="19280">MILAPAAEYRRCHSSLARENFGDFPGSRKIRVLPALGGKRPSAVGESSPAIIRPQTTPAVMKKSKLSQTTVRRRARSSGEELPERPPAKQQRYLDSGSEDGPGGGESSGGQFSDGVPSSVLPRRLFAYGAYPTKLRVNIYSKSHVIGSVAAALKGTDAMDTLMASQFRLAASHHYPVSVL</sequence>
<dbReference type="AlphaFoldDB" id="A0A8S9M532"/>
<accession>A0A8S9M532</accession>
<proteinExistence type="predicted"/>
<evidence type="ECO:0000313" key="2">
    <source>
        <dbReference type="EMBL" id="KAF2614002.1"/>
    </source>
</evidence>
<dbReference type="EMBL" id="QGKY02000089">
    <property type="protein sequence ID" value="KAF2614002.1"/>
    <property type="molecule type" value="Genomic_DNA"/>
</dbReference>
<feature type="region of interest" description="Disordered" evidence="1">
    <location>
        <begin position="38"/>
        <end position="116"/>
    </location>
</feature>
<evidence type="ECO:0000256" key="1">
    <source>
        <dbReference type="SAM" id="MobiDB-lite"/>
    </source>
</evidence>
<gene>
    <name evidence="2" type="ORF">F2Q70_00013145</name>
</gene>
<feature type="compositionally biased region" description="Basic and acidic residues" evidence="1">
    <location>
        <begin position="77"/>
        <end position="87"/>
    </location>
</feature>
<protein>
    <submittedName>
        <fullName evidence="2">Uncharacterized protein</fullName>
    </submittedName>
</protein>
<reference evidence="2" key="1">
    <citation type="submission" date="2019-12" db="EMBL/GenBank/DDBJ databases">
        <title>Genome sequencing and annotation of Brassica cretica.</title>
        <authorList>
            <person name="Studholme D.J."/>
            <person name="Sarris P.F."/>
        </authorList>
    </citation>
    <scope>NUCLEOTIDE SEQUENCE</scope>
    <source>
        <strain evidence="2">PFS-102/07</strain>
        <tissue evidence="2">Leaf</tissue>
    </source>
</reference>
<comment type="caution">
    <text evidence="2">The sequence shown here is derived from an EMBL/GenBank/DDBJ whole genome shotgun (WGS) entry which is preliminary data.</text>
</comment>
<organism evidence="2">
    <name type="scientific">Brassica cretica</name>
    <name type="common">Mustard</name>
    <dbReference type="NCBI Taxonomy" id="69181"/>
    <lineage>
        <taxon>Eukaryota</taxon>
        <taxon>Viridiplantae</taxon>
        <taxon>Streptophyta</taxon>
        <taxon>Embryophyta</taxon>
        <taxon>Tracheophyta</taxon>
        <taxon>Spermatophyta</taxon>
        <taxon>Magnoliopsida</taxon>
        <taxon>eudicotyledons</taxon>
        <taxon>Gunneridae</taxon>
        <taxon>Pentapetalae</taxon>
        <taxon>rosids</taxon>
        <taxon>malvids</taxon>
        <taxon>Brassicales</taxon>
        <taxon>Brassicaceae</taxon>
        <taxon>Brassiceae</taxon>
        <taxon>Brassica</taxon>
    </lineage>
</organism>
<name>A0A8S9M532_BRACR</name>